<dbReference type="GO" id="GO:0048188">
    <property type="term" value="C:Set1C/COMPASS complex"/>
    <property type="evidence" value="ECO:0007669"/>
    <property type="project" value="InterPro"/>
</dbReference>
<gene>
    <name evidence="8" type="ORF">FSP39_017870</name>
</gene>
<evidence type="ECO:0000259" key="7">
    <source>
        <dbReference type="PROSITE" id="PS50016"/>
    </source>
</evidence>
<dbReference type="InterPro" id="IPR013083">
    <property type="entry name" value="Znf_RING/FYVE/PHD"/>
</dbReference>
<reference evidence="8" key="1">
    <citation type="submission" date="2019-08" db="EMBL/GenBank/DDBJ databases">
        <title>The improved chromosome-level genome for the pearl oyster Pinctada fucata martensii using PacBio sequencing and Hi-C.</title>
        <authorList>
            <person name="Zheng Z."/>
        </authorList>
    </citation>
    <scope>NUCLEOTIDE SEQUENCE</scope>
    <source>
        <strain evidence="8">ZZ-2019</strain>
        <tissue evidence="8">Adductor muscle</tissue>
    </source>
</reference>
<dbReference type="Pfam" id="PF00628">
    <property type="entry name" value="PHD"/>
    <property type="match status" value="1"/>
</dbReference>
<comment type="caution">
    <text evidence="8">The sequence shown here is derived from an EMBL/GenBank/DDBJ whole genome shotgun (WGS) entry which is preliminary data.</text>
</comment>
<organism evidence="8 9">
    <name type="scientific">Pinctada imbricata</name>
    <name type="common">Atlantic pearl-oyster</name>
    <name type="synonym">Pinctada martensii</name>
    <dbReference type="NCBI Taxonomy" id="66713"/>
    <lineage>
        <taxon>Eukaryota</taxon>
        <taxon>Metazoa</taxon>
        <taxon>Spiralia</taxon>
        <taxon>Lophotrochozoa</taxon>
        <taxon>Mollusca</taxon>
        <taxon>Bivalvia</taxon>
        <taxon>Autobranchia</taxon>
        <taxon>Pteriomorphia</taxon>
        <taxon>Pterioida</taxon>
        <taxon>Pterioidea</taxon>
        <taxon>Pteriidae</taxon>
        <taxon>Pinctada</taxon>
    </lineage>
</organism>
<proteinExistence type="predicted"/>
<sequence>MKLCKDRDLPLWIRSHLEKNESLTRQTGSYCLCRGPDQGDLMIQCSECREWYHAVCVKLSEEEVEDIDVYLCPNCDA</sequence>
<keyword evidence="9" id="KW-1185">Reference proteome</keyword>
<protein>
    <recommendedName>
        <fullName evidence="7">PHD-type domain-containing protein</fullName>
    </recommendedName>
</protein>
<evidence type="ECO:0000256" key="6">
    <source>
        <dbReference type="PROSITE-ProRule" id="PRU00146"/>
    </source>
</evidence>
<feature type="domain" description="PHD-type" evidence="7">
    <location>
        <begin position="28"/>
        <end position="77"/>
    </location>
</feature>
<dbReference type="PANTHER" id="PTHR46174:SF1">
    <property type="entry name" value="CXXC-TYPE ZINC FINGER PROTEIN 1"/>
    <property type="match status" value="1"/>
</dbReference>
<dbReference type="PROSITE" id="PS01359">
    <property type="entry name" value="ZF_PHD_1"/>
    <property type="match status" value="1"/>
</dbReference>
<keyword evidence="2" id="KW-0479">Metal-binding</keyword>
<dbReference type="PANTHER" id="PTHR46174">
    <property type="entry name" value="CXXC-TYPE ZINC FINGER PROTEIN 1"/>
    <property type="match status" value="1"/>
</dbReference>
<dbReference type="GO" id="GO:0045893">
    <property type="term" value="P:positive regulation of DNA-templated transcription"/>
    <property type="evidence" value="ECO:0007669"/>
    <property type="project" value="TreeGrafter"/>
</dbReference>
<dbReference type="InterPro" id="IPR019787">
    <property type="entry name" value="Znf_PHD-finger"/>
</dbReference>
<dbReference type="GO" id="GO:0008270">
    <property type="term" value="F:zinc ion binding"/>
    <property type="evidence" value="ECO:0007669"/>
    <property type="project" value="UniProtKB-KW"/>
</dbReference>
<comment type="subcellular location">
    <subcellularLocation>
        <location evidence="1">Nucleus</location>
    </subcellularLocation>
</comment>
<dbReference type="Proteomes" id="UP001186944">
    <property type="component" value="Unassembled WGS sequence"/>
</dbReference>
<name>A0AA88XJ91_PINIB</name>
<dbReference type="AlphaFoldDB" id="A0AA88XJ91"/>
<keyword evidence="3 6" id="KW-0863">Zinc-finger</keyword>
<accession>A0AA88XJ91</accession>
<keyword evidence="5" id="KW-0539">Nucleus</keyword>
<dbReference type="PROSITE" id="PS50016">
    <property type="entry name" value="ZF_PHD_2"/>
    <property type="match status" value="1"/>
</dbReference>
<evidence type="ECO:0000313" key="8">
    <source>
        <dbReference type="EMBL" id="KAK3086396.1"/>
    </source>
</evidence>
<evidence type="ECO:0000256" key="4">
    <source>
        <dbReference type="ARBA" id="ARBA00022833"/>
    </source>
</evidence>
<dbReference type="InterPro" id="IPR037869">
    <property type="entry name" value="Spp1/CFP1"/>
</dbReference>
<dbReference type="EMBL" id="VSWD01000012">
    <property type="protein sequence ID" value="KAK3086396.1"/>
    <property type="molecule type" value="Genomic_DNA"/>
</dbReference>
<evidence type="ECO:0000313" key="9">
    <source>
        <dbReference type="Proteomes" id="UP001186944"/>
    </source>
</evidence>
<dbReference type="InterPro" id="IPR019786">
    <property type="entry name" value="Zinc_finger_PHD-type_CS"/>
</dbReference>
<dbReference type="Gene3D" id="3.30.40.10">
    <property type="entry name" value="Zinc/RING finger domain, C3HC4 (zinc finger)"/>
    <property type="match status" value="1"/>
</dbReference>
<dbReference type="SMART" id="SM00249">
    <property type="entry name" value="PHD"/>
    <property type="match status" value="1"/>
</dbReference>
<evidence type="ECO:0000256" key="5">
    <source>
        <dbReference type="ARBA" id="ARBA00023242"/>
    </source>
</evidence>
<dbReference type="InterPro" id="IPR011011">
    <property type="entry name" value="Znf_FYVE_PHD"/>
</dbReference>
<dbReference type="SUPFAM" id="SSF57903">
    <property type="entry name" value="FYVE/PHD zinc finger"/>
    <property type="match status" value="1"/>
</dbReference>
<evidence type="ECO:0000256" key="2">
    <source>
        <dbReference type="ARBA" id="ARBA00022723"/>
    </source>
</evidence>
<evidence type="ECO:0000256" key="1">
    <source>
        <dbReference type="ARBA" id="ARBA00004123"/>
    </source>
</evidence>
<evidence type="ECO:0000256" key="3">
    <source>
        <dbReference type="ARBA" id="ARBA00022771"/>
    </source>
</evidence>
<dbReference type="InterPro" id="IPR001965">
    <property type="entry name" value="Znf_PHD"/>
</dbReference>
<keyword evidence="4" id="KW-0862">Zinc</keyword>